<dbReference type="InterPro" id="IPR024775">
    <property type="entry name" value="DinB-like"/>
</dbReference>
<dbReference type="OrthoDB" id="5464839at2"/>
<gene>
    <name evidence="2" type="ORF">B2M26_10600</name>
</gene>
<name>A0A1V4ERG9_9BACL</name>
<dbReference type="Gene3D" id="1.20.120.450">
    <property type="entry name" value="dinb family like domain"/>
    <property type="match status" value="1"/>
</dbReference>
<reference evidence="2 3" key="1">
    <citation type="submission" date="2017-02" db="EMBL/GenBank/DDBJ databases">
        <title>Draft genome of Acidibacillus ferrooxidans Huett2.</title>
        <authorList>
            <person name="Schopf S."/>
        </authorList>
    </citation>
    <scope>NUCLEOTIDE SEQUENCE [LARGE SCALE GENOMIC DNA]</scope>
    <source>
        <strain evidence="2 3">Huett2</strain>
    </source>
</reference>
<dbReference type="InterPro" id="IPR034660">
    <property type="entry name" value="DinB/YfiT-like"/>
</dbReference>
<evidence type="ECO:0000313" key="2">
    <source>
        <dbReference type="EMBL" id="OPG15523.1"/>
    </source>
</evidence>
<sequence length="177" mass="20148">MGCLGGSMMTRHEEVRQTLWNTVRVVREDDLQVENAAGWSILSVLEHLAVVEQHIARAMARELESKNFRDIPVHPSLAEAVVDRSRKVAAPEALSPKGLVRTLDQAKETLQASTQLLDKTYLSVASDEELDQLGFRHPLFGVLSIRQWYDFIALHELRHLAQIEEMLKIRNEAKGWE</sequence>
<feature type="domain" description="DinB-like" evidence="1">
    <location>
        <begin position="13"/>
        <end position="163"/>
    </location>
</feature>
<dbReference type="AlphaFoldDB" id="A0A1V4ERG9"/>
<organism evidence="2 3">
    <name type="scientific">Ferroacidibacillus organovorans</name>
    <dbReference type="NCBI Taxonomy" id="1765683"/>
    <lineage>
        <taxon>Bacteria</taxon>
        <taxon>Bacillati</taxon>
        <taxon>Bacillota</taxon>
        <taxon>Bacilli</taxon>
        <taxon>Bacillales</taxon>
        <taxon>Alicyclobacillaceae</taxon>
        <taxon>Ferroacidibacillus</taxon>
    </lineage>
</organism>
<comment type="caution">
    <text evidence="2">The sequence shown here is derived from an EMBL/GenBank/DDBJ whole genome shotgun (WGS) entry which is preliminary data.</text>
</comment>
<evidence type="ECO:0000313" key="3">
    <source>
        <dbReference type="Proteomes" id="UP000190229"/>
    </source>
</evidence>
<accession>A0A1V4ERG9</accession>
<evidence type="ECO:0000259" key="1">
    <source>
        <dbReference type="Pfam" id="PF12867"/>
    </source>
</evidence>
<dbReference type="Pfam" id="PF12867">
    <property type="entry name" value="DinB_2"/>
    <property type="match status" value="1"/>
</dbReference>
<proteinExistence type="predicted"/>
<dbReference type="SUPFAM" id="SSF109854">
    <property type="entry name" value="DinB/YfiT-like putative metalloenzymes"/>
    <property type="match status" value="1"/>
</dbReference>
<dbReference type="EMBL" id="MWPS01000027">
    <property type="protein sequence ID" value="OPG15523.1"/>
    <property type="molecule type" value="Genomic_DNA"/>
</dbReference>
<keyword evidence="3" id="KW-1185">Reference proteome</keyword>
<dbReference type="Proteomes" id="UP000190229">
    <property type="component" value="Unassembled WGS sequence"/>
</dbReference>
<protein>
    <recommendedName>
        <fullName evidence="1">DinB-like domain-containing protein</fullName>
    </recommendedName>
</protein>